<keyword evidence="4" id="KW-1185">Reference proteome</keyword>
<organism evidence="3 4">
    <name type="scientific">Acetobacterium tundrae</name>
    <dbReference type="NCBI Taxonomy" id="132932"/>
    <lineage>
        <taxon>Bacteria</taxon>
        <taxon>Bacillati</taxon>
        <taxon>Bacillota</taxon>
        <taxon>Clostridia</taxon>
        <taxon>Eubacteriales</taxon>
        <taxon>Eubacteriaceae</taxon>
        <taxon>Acetobacterium</taxon>
    </lineage>
</organism>
<dbReference type="InterPro" id="IPR058493">
    <property type="entry name" value="DUF8180"/>
</dbReference>
<evidence type="ECO:0000313" key="4">
    <source>
        <dbReference type="Proteomes" id="UP000653358"/>
    </source>
</evidence>
<accession>A0ABR6WHX6</accession>
<dbReference type="EMBL" id="WJBB01000002">
    <property type="protein sequence ID" value="MBC3795747.1"/>
    <property type="molecule type" value="Genomic_DNA"/>
</dbReference>
<dbReference type="Proteomes" id="UP000653358">
    <property type="component" value="Unassembled WGS sequence"/>
</dbReference>
<gene>
    <name evidence="3" type="ORF">GH807_01605</name>
</gene>
<protein>
    <submittedName>
        <fullName evidence="3">Zinc transporter</fullName>
    </submittedName>
</protein>
<dbReference type="RefSeq" id="WP_148602443.1">
    <property type="nucleotide sequence ID" value="NZ_RXYB01000003.1"/>
</dbReference>
<name>A0ABR6WHX6_9FIRM</name>
<dbReference type="Pfam" id="PF26551">
    <property type="entry name" value="DUF8180"/>
    <property type="match status" value="1"/>
</dbReference>
<evidence type="ECO:0000313" key="3">
    <source>
        <dbReference type="EMBL" id="MBC3795747.1"/>
    </source>
</evidence>
<feature type="domain" description="DUF8180" evidence="2">
    <location>
        <begin position="103"/>
        <end position="159"/>
    </location>
</feature>
<feature type="region of interest" description="Disordered" evidence="1">
    <location>
        <begin position="1"/>
        <end position="91"/>
    </location>
</feature>
<reference evidence="3 4" key="1">
    <citation type="journal article" date="2020" name="mSystems">
        <title>Defining Genomic and Predicted Metabolic Features of the Acetobacterium Genus.</title>
        <authorList>
            <person name="Ross D.E."/>
            <person name="Marshall C.W."/>
            <person name="Gulliver D."/>
            <person name="May H.D."/>
            <person name="Norman R.S."/>
        </authorList>
    </citation>
    <scope>NUCLEOTIDE SEQUENCE [LARGE SCALE GENOMIC DNA]</scope>
    <source>
        <strain evidence="3 4">DSM 9173</strain>
    </source>
</reference>
<proteinExistence type="predicted"/>
<comment type="caution">
    <text evidence="3">The sequence shown here is derived from an EMBL/GenBank/DDBJ whole genome shotgun (WGS) entry which is preliminary data.</text>
</comment>
<sequence>MSEDKKLHSHGEHHDHTEGHPHEGCIEHEHGSEEGHEHSHEHGHTHPHSDDHGHEHTPGEEHEHEHTHEHTHPHEHPHTHGDEHGHSHEGNSAVEDKDLEIISILLDHWVSHNQDHAAEYKTWVEKMNKLGKNEVAKALTEAIELMAEADKHLIKAKKYLI</sequence>
<evidence type="ECO:0000256" key="1">
    <source>
        <dbReference type="SAM" id="MobiDB-lite"/>
    </source>
</evidence>
<evidence type="ECO:0000259" key="2">
    <source>
        <dbReference type="Pfam" id="PF26551"/>
    </source>
</evidence>